<dbReference type="EMBL" id="LVJN01000019">
    <property type="protein sequence ID" value="OSM04168.1"/>
    <property type="molecule type" value="Genomic_DNA"/>
</dbReference>
<gene>
    <name evidence="1" type="ORF">MAIT1_04019</name>
</gene>
<dbReference type="Proteomes" id="UP000194003">
    <property type="component" value="Unassembled WGS sequence"/>
</dbReference>
<dbReference type="STRING" id="1434232.MAIT1_04019"/>
<accession>A0A1Y2K468</accession>
<dbReference type="RefSeq" id="WP_085442276.1">
    <property type="nucleotide sequence ID" value="NZ_LVJN01000019.1"/>
</dbReference>
<evidence type="ECO:0000313" key="1">
    <source>
        <dbReference type="EMBL" id="OSM04168.1"/>
    </source>
</evidence>
<reference evidence="1 2" key="1">
    <citation type="journal article" date="2016" name="BMC Genomics">
        <title>Combined genomic and structural analyses of a cultured magnetotactic bacterium reveals its niche adaptation to a dynamic environment.</title>
        <authorList>
            <person name="Araujo A.C."/>
            <person name="Morillo V."/>
            <person name="Cypriano J."/>
            <person name="Teixeira L.C."/>
            <person name="Leao P."/>
            <person name="Lyra S."/>
            <person name="Almeida L.G."/>
            <person name="Bazylinski D.A."/>
            <person name="Vasconcellos A.T."/>
            <person name="Abreu F."/>
            <person name="Lins U."/>
        </authorList>
    </citation>
    <scope>NUCLEOTIDE SEQUENCE [LARGE SCALE GENOMIC DNA]</scope>
    <source>
        <strain evidence="1 2">IT-1</strain>
    </source>
</reference>
<name>A0A1Y2K468_9PROT</name>
<keyword evidence="2" id="KW-1185">Reference proteome</keyword>
<protein>
    <submittedName>
        <fullName evidence="1">Uncharacterized protein</fullName>
    </submittedName>
</protein>
<proteinExistence type="predicted"/>
<comment type="caution">
    <text evidence="1">The sequence shown here is derived from an EMBL/GenBank/DDBJ whole genome shotgun (WGS) entry which is preliminary data.</text>
</comment>
<sequence>MTITSAPTIDELTQAWELAKHAENQAKQVRLEVERQLLEKTDLKAALIPEGTSTFGRLKVVTGYTRDWDQQRLAEIQRGIEPNFWPFKAKLEEIRAGSRFLEEERPDLWAQISPALTLKPKKPAFTVKGY</sequence>
<organism evidence="1 2">
    <name type="scientific">Magnetofaba australis IT-1</name>
    <dbReference type="NCBI Taxonomy" id="1434232"/>
    <lineage>
        <taxon>Bacteria</taxon>
        <taxon>Pseudomonadati</taxon>
        <taxon>Pseudomonadota</taxon>
        <taxon>Magnetococcia</taxon>
        <taxon>Magnetococcales</taxon>
        <taxon>Magnetococcaceae</taxon>
        <taxon>Magnetofaba</taxon>
    </lineage>
</organism>
<evidence type="ECO:0000313" key="2">
    <source>
        <dbReference type="Proteomes" id="UP000194003"/>
    </source>
</evidence>
<dbReference type="AlphaFoldDB" id="A0A1Y2K468"/>